<dbReference type="EMBL" id="SDIL01000148">
    <property type="protein sequence ID" value="RXK35262.1"/>
    <property type="molecule type" value="Genomic_DNA"/>
</dbReference>
<dbReference type="AlphaFoldDB" id="A0A4Q1B994"/>
<evidence type="ECO:0000256" key="1">
    <source>
        <dbReference type="PIRSR" id="PIRSR000097-1"/>
    </source>
</evidence>
<dbReference type="InterPro" id="IPR018170">
    <property type="entry name" value="Aldo/ket_reductase_CS"/>
</dbReference>
<feature type="active site" description="Proton donor" evidence="1">
    <location>
        <position position="51"/>
    </location>
</feature>
<comment type="caution">
    <text evidence="5">The sequence shown here is derived from an EMBL/GenBank/DDBJ whole genome shotgun (WGS) entry which is preliminary data.</text>
</comment>
<sequence length="326" mass="36041">MALHRQNTLNTGAKVDLIGYGTWQSAPGEVGPAVAEAIKIGYRHIDCALVYENQPEVAEGIKEGLKAVGENREDLFIVSKLWCNSARPSDVEADLDLTLSQLDTPYLDCYLIHWPVTFAAGKTLQPIEPGSNPTVRHIDHDAPGIVATWKELVRIFQETKKVRAIGVSNFTVEQLEKIIDATGVIPAMNQIECHPGLPQPELFEYCKKKGIVITAYSSSGNNITNKPRISDLPQIVELSEKIGKQPVQVCIAWCAHQGFCVIPKSVTPSRIKANFEDFTLSDQEFEEISAIGHSNSVRGNIPAKYNPPWPVDIFGTEEEKGLKKVW</sequence>
<evidence type="ECO:0000256" key="3">
    <source>
        <dbReference type="PIRSR" id="PIRSR000097-3"/>
    </source>
</evidence>
<dbReference type="Proteomes" id="UP000289152">
    <property type="component" value="Unassembled WGS sequence"/>
</dbReference>
<keyword evidence="6" id="KW-1185">Reference proteome</keyword>
<dbReference type="FunCoup" id="A0A4Q1B994">
    <property type="interactions" value="339"/>
</dbReference>
<feature type="binding site" evidence="2">
    <location>
        <position position="113"/>
    </location>
    <ligand>
        <name>substrate</name>
    </ligand>
</feature>
<reference evidence="5 6" key="1">
    <citation type="submission" date="2016-06" db="EMBL/GenBank/DDBJ databases">
        <title>Evolution of pathogenesis and genome organization in the Tremellales.</title>
        <authorList>
            <person name="Cuomo C."/>
            <person name="Litvintseva A."/>
            <person name="Heitman J."/>
            <person name="Chen Y."/>
            <person name="Sun S."/>
            <person name="Springer D."/>
            <person name="Dromer F."/>
            <person name="Young S."/>
            <person name="Zeng Q."/>
            <person name="Chapman S."/>
            <person name="Gujja S."/>
            <person name="Saif S."/>
            <person name="Birren B."/>
        </authorList>
    </citation>
    <scope>NUCLEOTIDE SEQUENCE [LARGE SCALE GENOMIC DNA]</scope>
    <source>
        <strain evidence="5 6">ATCC 28783</strain>
    </source>
</reference>
<dbReference type="VEuPathDB" id="FungiDB:TREMEDRAFT_69577"/>
<dbReference type="SUPFAM" id="SSF51430">
    <property type="entry name" value="NAD(P)-linked oxidoreductase"/>
    <property type="match status" value="1"/>
</dbReference>
<evidence type="ECO:0000256" key="2">
    <source>
        <dbReference type="PIRSR" id="PIRSR000097-2"/>
    </source>
</evidence>
<gene>
    <name evidence="5" type="ORF">M231_07487</name>
</gene>
<dbReference type="PANTHER" id="PTHR11732">
    <property type="entry name" value="ALDO/KETO REDUCTASE"/>
    <property type="match status" value="1"/>
</dbReference>
<dbReference type="PIRSF" id="PIRSF000097">
    <property type="entry name" value="AKR"/>
    <property type="match status" value="1"/>
</dbReference>
<dbReference type="Pfam" id="PF00248">
    <property type="entry name" value="Aldo_ket_red"/>
    <property type="match status" value="1"/>
</dbReference>
<dbReference type="PROSITE" id="PS00062">
    <property type="entry name" value="ALDOKETO_REDUCTASE_2"/>
    <property type="match status" value="1"/>
</dbReference>
<organism evidence="5 6">
    <name type="scientific">Tremella mesenterica</name>
    <name type="common">Jelly fungus</name>
    <dbReference type="NCBI Taxonomy" id="5217"/>
    <lineage>
        <taxon>Eukaryota</taxon>
        <taxon>Fungi</taxon>
        <taxon>Dikarya</taxon>
        <taxon>Basidiomycota</taxon>
        <taxon>Agaricomycotina</taxon>
        <taxon>Tremellomycetes</taxon>
        <taxon>Tremellales</taxon>
        <taxon>Tremellaceae</taxon>
        <taxon>Tremella</taxon>
    </lineage>
</organism>
<dbReference type="STRING" id="5217.A0A4Q1B994"/>
<proteinExistence type="predicted"/>
<name>A0A4Q1B994_TREME</name>
<evidence type="ECO:0000259" key="4">
    <source>
        <dbReference type="Pfam" id="PF00248"/>
    </source>
</evidence>
<feature type="domain" description="NADP-dependent oxidoreductase" evidence="4">
    <location>
        <begin position="18"/>
        <end position="291"/>
    </location>
</feature>
<evidence type="ECO:0000313" key="5">
    <source>
        <dbReference type="EMBL" id="RXK35262.1"/>
    </source>
</evidence>
<dbReference type="InParanoid" id="A0A4Q1B994"/>
<protein>
    <submittedName>
        <fullName evidence="5">Oxidoreductase</fullName>
    </submittedName>
</protein>
<accession>A0A4Q1B994</accession>
<dbReference type="PRINTS" id="PR00069">
    <property type="entry name" value="ALDKETRDTASE"/>
</dbReference>
<dbReference type="OrthoDB" id="416253at2759"/>
<dbReference type="Gene3D" id="3.20.20.100">
    <property type="entry name" value="NADP-dependent oxidoreductase domain"/>
    <property type="match status" value="1"/>
</dbReference>
<dbReference type="InterPro" id="IPR036812">
    <property type="entry name" value="NAD(P)_OxRdtase_dom_sf"/>
</dbReference>
<evidence type="ECO:0000313" key="6">
    <source>
        <dbReference type="Proteomes" id="UP000289152"/>
    </source>
</evidence>
<feature type="site" description="Lowers pKa of active site Tyr" evidence="3">
    <location>
        <position position="80"/>
    </location>
</feature>
<dbReference type="InterPro" id="IPR020471">
    <property type="entry name" value="AKR"/>
</dbReference>
<dbReference type="InterPro" id="IPR023210">
    <property type="entry name" value="NADP_OxRdtase_dom"/>
</dbReference>
<dbReference type="GO" id="GO:0016491">
    <property type="term" value="F:oxidoreductase activity"/>
    <property type="evidence" value="ECO:0007669"/>
    <property type="project" value="InterPro"/>
</dbReference>